<organism evidence="2 3">
    <name type="scientific">Paracoccus seriniphilus</name>
    <dbReference type="NCBI Taxonomy" id="184748"/>
    <lineage>
        <taxon>Bacteria</taxon>
        <taxon>Pseudomonadati</taxon>
        <taxon>Pseudomonadota</taxon>
        <taxon>Alphaproteobacteria</taxon>
        <taxon>Rhodobacterales</taxon>
        <taxon>Paracoccaceae</taxon>
        <taxon>Paracoccus</taxon>
    </lineage>
</organism>
<feature type="transmembrane region" description="Helical" evidence="1">
    <location>
        <begin position="173"/>
        <end position="195"/>
    </location>
</feature>
<feature type="transmembrane region" description="Helical" evidence="1">
    <location>
        <begin position="305"/>
        <end position="323"/>
    </location>
</feature>
<feature type="transmembrane region" description="Helical" evidence="1">
    <location>
        <begin position="216"/>
        <end position="240"/>
    </location>
</feature>
<keyword evidence="3" id="KW-1185">Reference proteome</keyword>
<dbReference type="Gene3D" id="1.20.1250.20">
    <property type="entry name" value="MFS general substrate transporter like domains"/>
    <property type="match status" value="1"/>
</dbReference>
<evidence type="ECO:0000256" key="1">
    <source>
        <dbReference type="SAM" id="Phobius"/>
    </source>
</evidence>
<feature type="transmembrane region" description="Helical" evidence="1">
    <location>
        <begin position="105"/>
        <end position="126"/>
    </location>
</feature>
<feature type="transmembrane region" description="Helical" evidence="1">
    <location>
        <begin position="344"/>
        <end position="367"/>
    </location>
</feature>
<keyword evidence="1" id="KW-1133">Transmembrane helix</keyword>
<dbReference type="SUPFAM" id="SSF103473">
    <property type="entry name" value="MFS general substrate transporter"/>
    <property type="match status" value="1"/>
</dbReference>
<keyword evidence="1" id="KW-0812">Transmembrane</keyword>
<sequence>MADRDPGLGDLGAYGLLALPLAFGGLPLYIHAPDFMATERGVPLAALGLALFWLRLLDAALDPLAGWAGDRWPHARAQFITLGAVLLALGVLAIFAPVAVPVLQWFVLSMVIASLGHSLISVNLLTIGGLWRQDKHQKSRISAARELFGLIGLILAVVLPSALAPVMGRGAALLLLALVLAVVLLLALPVFRRWLAVTRLQMVGAPEVSPRWRGLLPFYLIALLVLLSAGFPAVLILMLVRDMLGVEGLTGAFLLAYFAAALPGAFVAGRLAGRFAPVHVWSAALLLSLVCFAFALRLQPGDSRAFLAICMTTGFCFGADLVLPPVILSDRIDKTRTAEAATRAYAALGFLTKAALALAGVVALPLLQMAGFAPGGQNGPAALQALLYLYAGLPLVLRSGALGLLIHCHRRGTI</sequence>
<dbReference type="AlphaFoldDB" id="A0A239PVI9"/>
<feature type="transmembrane region" description="Helical" evidence="1">
    <location>
        <begin position="79"/>
        <end position="99"/>
    </location>
</feature>
<feature type="transmembrane region" description="Helical" evidence="1">
    <location>
        <begin position="252"/>
        <end position="273"/>
    </location>
</feature>
<evidence type="ECO:0000313" key="2">
    <source>
        <dbReference type="EMBL" id="SNT73956.1"/>
    </source>
</evidence>
<keyword evidence="1" id="KW-0472">Membrane</keyword>
<accession>A0A239PVI9</accession>
<feature type="transmembrane region" description="Helical" evidence="1">
    <location>
        <begin position="387"/>
        <end position="406"/>
    </location>
</feature>
<feature type="transmembrane region" description="Helical" evidence="1">
    <location>
        <begin position="280"/>
        <end position="299"/>
    </location>
</feature>
<dbReference type="Pfam" id="PF13347">
    <property type="entry name" value="MFS_2"/>
    <property type="match status" value="1"/>
</dbReference>
<feature type="transmembrane region" description="Helical" evidence="1">
    <location>
        <begin position="12"/>
        <end position="32"/>
    </location>
</feature>
<dbReference type="RefSeq" id="WP_089344320.1">
    <property type="nucleotide sequence ID" value="NZ_CP067130.1"/>
</dbReference>
<gene>
    <name evidence="2" type="ORF">SAMN05444959_106136</name>
</gene>
<proteinExistence type="predicted"/>
<dbReference type="InterPro" id="IPR036259">
    <property type="entry name" value="MFS_trans_sf"/>
</dbReference>
<dbReference type="OrthoDB" id="181905at2"/>
<feature type="transmembrane region" description="Helical" evidence="1">
    <location>
        <begin position="147"/>
        <end position="167"/>
    </location>
</feature>
<reference evidence="2 3" key="1">
    <citation type="submission" date="2017-07" db="EMBL/GenBank/DDBJ databases">
        <authorList>
            <person name="Sun Z.S."/>
            <person name="Albrecht U."/>
            <person name="Echele G."/>
            <person name="Lee C.C."/>
        </authorList>
    </citation>
    <scope>NUCLEOTIDE SEQUENCE [LARGE SCALE GENOMIC DNA]</scope>
    <source>
        <strain evidence="2 3">DSM 14827</strain>
    </source>
</reference>
<dbReference type="EMBL" id="FZQB01000006">
    <property type="protein sequence ID" value="SNT73956.1"/>
    <property type="molecule type" value="Genomic_DNA"/>
</dbReference>
<name>A0A239PVI9_9RHOB</name>
<protein>
    <submittedName>
        <fullName evidence="2">Na+/melibiose symporter</fullName>
    </submittedName>
</protein>
<dbReference type="Proteomes" id="UP000198307">
    <property type="component" value="Unassembled WGS sequence"/>
</dbReference>
<evidence type="ECO:0000313" key="3">
    <source>
        <dbReference type="Proteomes" id="UP000198307"/>
    </source>
</evidence>